<evidence type="ECO:0000256" key="1">
    <source>
        <dbReference type="ARBA" id="ARBA00022722"/>
    </source>
</evidence>
<dbReference type="GO" id="GO:0004520">
    <property type="term" value="F:DNA endonuclease activity"/>
    <property type="evidence" value="ECO:0007669"/>
    <property type="project" value="InterPro"/>
</dbReference>
<dbReference type="InterPro" id="IPR042206">
    <property type="entry name" value="CRISPR-assoc_Cas1_C"/>
</dbReference>
<reference evidence="11 12" key="1">
    <citation type="submission" date="2015-09" db="EMBL/GenBank/DDBJ databases">
        <authorList>
            <consortium name="Pathogen Informatics"/>
        </authorList>
    </citation>
    <scope>NUCLEOTIDE SEQUENCE [LARGE SCALE GENOMIC DNA]</scope>
    <source>
        <strain evidence="11 12">2789STDY5608887</strain>
    </source>
</reference>
<keyword evidence="5 10" id="KW-0460">Magnesium</keyword>
<evidence type="ECO:0000256" key="2">
    <source>
        <dbReference type="ARBA" id="ARBA00022723"/>
    </source>
</evidence>
<dbReference type="RefSeq" id="WP_055172278.1">
    <property type="nucleotide sequence ID" value="NZ_CYXX01000047.1"/>
</dbReference>
<evidence type="ECO:0000256" key="6">
    <source>
        <dbReference type="ARBA" id="ARBA00023118"/>
    </source>
</evidence>
<dbReference type="NCBIfam" id="TIGR03639">
    <property type="entry name" value="cas1_NMENI"/>
    <property type="match status" value="1"/>
</dbReference>
<dbReference type="Gene3D" id="1.20.120.920">
    <property type="entry name" value="CRISPR-associated endonuclease Cas1, C-terminal domain"/>
    <property type="match status" value="1"/>
</dbReference>
<evidence type="ECO:0000313" key="11">
    <source>
        <dbReference type="EMBL" id="CUN30802.1"/>
    </source>
</evidence>
<dbReference type="InterPro" id="IPR019855">
    <property type="entry name" value="CRISPR-assoc_Cas1_NMENI"/>
</dbReference>
<sequence>MGFRNIMITSNMKLRIQDQQLVVTAGDEVHIPLEDINCILIENQSVTLSAYLLQKVADSGIALYVCDEKHLPNAVLLPMVRHSRHFKILKYQMETGKPLQKRLWQQVVIQKIRNQALCLQLLELDGHEELLRMCKEVQSGDRTHVEAKAAAYYFRCMYGLGFSRGNDHIINSALNYGYAIIRGMIARSIICYGLEPSIGIFHHSELNNYNLADDMIEPFRPLVDLYVSSHFDISEIDSTLTPEMKKGLFGIINFDMSVKGDMRIVSNCIDMLIASYSSALQGNRTELDLPELIQLQVHSYE</sequence>
<keyword evidence="3 10" id="KW-0255">Endonuclease</keyword>
<dbReference type="EC" id="3.1.-.-" evidence="10"/>
<dbReference type="InterPro" id="IPR042211">
    <property type="entry name" value="CRISPR-assoc_Cas1_N"/>
</dbReference>
<protein>
    <recommendedName>
        <fullName evidence="10">CRISPR-associated endonuclease Cas1</fullName>
        <ecNumber evidence="10">3.1.-.-</ecNumber>
    </recommendedName>
</protein>
<dbReference type="PANTHER" id="PTHR34353:SF2">
    <property type="entry name" value="CRISPR-ASSOCIATED ENDONUCLEASE CAS1 1"/>
    <property type="match status" value="1"/>
</dbReference>
<dbReference type="AlphaFoldDB" id="A0A173VU71"/>
<proteinExistence type="inferred from homology"/>
<dbReference type="InterPro" id="IPR002729">
    <property type="entry name" value="CRISPR-assoc_Cas1"/>
</dbReference>
<gene>
    <name evidence="10" type="primary">cas1</name>
    <name evidence="11" type="ORF">ERS852444_03504</name>
</gene>
<feature type="binding site" evidence="10">
    <location>
        <position position="146"/>
    </location>
    <ligand>
        <name>Mn(2+)</name>
        <dbReference type="ChEBI" id="CHEBI:29035"/>
    </ligand>
</feature>
<evidence type="ECO:0000256" key="4">
    <source>
        <dbReference type="ARBA" id="ARBA00022801"/>
    </source>
</evidence>
<dbReference type="HAMAP" id="MF_01470">
    <property type="entry name" value="Cas1"/>
    <property type="match status" value="1"/>
</dbReference>
<keyword evidence="6 10" id="KW-0051">Antiviral defense</keyword>
<keyword evidence="1 10" id="KW-0540">Nuclease</keyword>
<dbReference type="GO" id="GO:0003677">
    <property type="term" value="F:DNA binding"/>
    <property type="evidence" value="ECO:0007669"/>
    <property type="project" value="UniProtKB-KW"/>
</dbReference>
<organism evidence="11 12">
    <name type="scientific">Roseburia inulinivorans</name>
    <dbReference type="NCBI Taxonomy" id="360807"/>
    <lineage>
        <taxon>Bacteria</taxon>
        <taxon>Bacillati</taxon>
        <taxon>Bacillota</taxon>
        <taxon>Clostridia</taxon>
        <taxon>Lachnospirales</taxon>
        <taxon>Lachnospiraceae</taxon>
        <taxon>Roseburia</taxon>
    </lineage>
</organism>
<comment type="similarity">
    <text evidence="10">Belongs to the CRISPR-associated endonuclease Cas1 family.</text>
</comment>
<keyword evidence="8 10" id="KW-0464">Manganese</keyword>
<evidence type="ECO:0000256" key="7">
    <source>
        <dbReference type="ARBA" id="ARBA00023125"/>
    </source>
</evidence>
<evidence type="ECO:0000256" key="3">
    <source>
        <dbReference type="ARBA" id="ARBA00022759"/>
    </source>
</evidence>
<dbReference type="InterPro" id="IPR050646">
    <property type="entry name" value="Cas1"/>
</dbReference>
<feature type="binding site" evidence="10">
    <location>
        <position position="217"/>
    </location>
    <ligand>
        <name>Mn(2+)</name>
        <dbReference type="ChEBI" id="CHEBI:29035"/>
    </ligand>
</feature>
<dbReference type="Gene3D" id="3.100.10.20">
    <property type="entry name" value="CRISPR-associated endonuclease Cas1, N-terminal domain"/>
    <property type="match status" value="1"/>
</dbReference>
<evidence type="ECO:0000256" key="8">
    <source>
        <dbReference type="ARBA" id="ARBA00023211"/>
    </source>
</evidence>
<dbReference type="NCBIfam" id="TIGR00287">
    <property type="entry name" value="cas1"/>
    <property type="match status" value="1"/>
</dbReference>
<evidence type="ECO:0000256" key="10">
    <source>
        <dbReference type="HAMAP-Rule" id="MF_01470"/>
    </source>
</evidence>
<comment type="cofactor">
    <cofactor evidence="10">
        <name>Mg(2+)</name>
        <dbReference type="ChEBI" id="CHEBI:18420"/>
    </cofactor>
    <cofactor evidence="10">
        <name>Mn(2+)</name>
        <dbReference type="ChEBI" id="CHEBI:29035"/>
    </cofactor>
</comment>
<dbReference type="GO" id="GO:0051607">
    <property type="term" value="P:defense response to virus"/>
    <property type="evidence" value="ECO:0007669"/>
    <property type="project" value="UniProtKB-UniRule"/>
</dbReference>
<keyword evidence="2 10" id="KW-0479">Metal-binding</keyword>
<dbReference type="PANTHER" id="PTHR34353">
    <property type="entry name" value="CRISPR-ASSOCIATED ENDONUCLEASE CAS1 1"/>
    <property type="match status" value="1"/>
</dbReference>
<keyword evidence="4 10" id="KW-0378">Hydrolase</keyword>
<keyword evidence="7 10" id="KW-0238">DNA-binding</keyword>
<dbReference type="Pfam" id="PF01867">
    <property type="entry name" value="Cas_Cas1"/>
    <property type="match status" value="1"/>
</dbReference>
<evidence type="ECO:0000256" key="9">
    <source>
        <dbReference type="ARBA" id="ARBA00038592"/>
    </source>
</evidence>
<evidence type="ECO:0000256" key="5">
    <source>
        <dbReference type="ARBA" id="ARBA00022842"/>
    </source>
</evidence>
<accession>A0A173VU71</accession>
<name>A0A173VU71_9FIRM</name>
<dbReference type="GO" id="GO:0016787">
    <property type="term" value="F:hydrolase activity"/>
    <property type="evidence" value="ECO:0007669"/>
    <property type="project" value="UniProtKB-KW"/>
</dbReference>
<feature type="binding site" evidence="10">
    <location>
        <position position="202"/>
    </location>
    <ligand>
        <name>Mn(2+)</name>
        <dbReference type="ChEBI" id="CHEBI:29035"/>
    </ligand>
</feature>
<dbReference type="EMBL" id="CYXX01000047">
    <property type="protein sequence ID" value="CUN30802.1"/>
    <property type="molecule type" value="Genomic_DNA"/>
</dbReference>
<dbReference type="GO" id="GO:0043571">
    <property type="term" value="P:maintenance of CRISPR repeat elements"/>
    <property type="evidence" value="ECO:0007669"/>
    <property type="project" value="UniProtKB-UniRule"/>
</dbReference>
<dbReference type="Proteomes" id="UP000095453">
    <property type="component" value="Unassembled WGS sequence"/>
</dbReference>
<comment type="subunit">
    <text evidence="9 10">Homodimer, forms a heterotetramer with a Cas2 homodimer.</text>
</comment>
<evidence type="ECO:0000313" key="12">
    <source>
        <dbReference type="Proteomes" id="UP000095453"/>
    </source>
</evidence>
<comment type="function">
    <text evidence="10">CRISPR (clustered regularly interspaced short palindromic repeat), is an adaptive immune system that provides protection against mobile genetic elements (viruses, transposable elements and conjugative plasmids). CRISPR clusters contain spacers, sequences complementary to antecedent mobile elements, and target invading nucleic acids. CRISPR clusters are transcribed and processed into CRISPR RNA (crRNA). Acts as a dsDNA endonuclease. Involved in the integration of spacer DNA into the CRISPR cassette.</text>
</comment>
<dbReference type="GO" id="GO:0046872">
    <property type="term" value="F:metal ion binding"/>
    <property type="evidence" value="ECO:0007669"/>
    <property type="project" value="UniProtKB-UniRule"/>
</dbReference>